<dbReference type="PANTHER" id="PTHR48228">
    <property type="entry name" value="SUCCINYL-COA--D-CITRAMALATE COA-TRANSFERASE"/>
    <property type="match status" value="1"/>
</dbReference>
<organism evidence="2 3">
    <name type="scientific">Nitratireductor indicus C115</name>
    <dbReference type="NCBI Taxonomy" id="1231190"/>
    <lineage>
        <taxon>Bacteria</taxon>
        <taxon>Pseudomonadati</taxon>
        <taxon>Pseudomonadota</taxon>
        <taxon>Alphaproteobacteria</taxon>
        <taxon>Hyphomicrobiales</taxon>
        <taxon>Phyllobacteriaceae</taxon>
        <taxon>Nitratireductor</taxon>
    </lineage>
</organism>
<evidence type="ECO:0000313" key="2">
    <source>
        <dbReference type="EMBL" id="EKF44229.1"/>
    </source>
</evidence>
<dbReference type="InterPro" id="IPR050509">
    <property type="entry name" value="CoA-transferase_III"/>
</dbReference>
<dbReference type="InterPro" id="IPR003673">
    <property type="entry name" value="CoA-Trfase_fam_III"/>
</dbReference>
<keyword evidence="1 2" id="KW-0808">Transferase</keyword>
<sequence>MADAATGNTGPLKGLRVLDISTVIAGPMAAGLLGDFGADVLKIEKPRSGDGLRQLRPHKGDVSLWSKVVNRNKKAITLDLRLAEGKALFKQLLEETDVLIENFRPGTLERWGLGPDELWKVNPKLTILRVSAFGQKGPYASKPGFARIADAMSGFLSLCGPGDGAPVHVGYPIADSVTGLFGVFGLLMALFERQANPQAPGQVVAVSLFESMFRVMDFLAIEYDQLGEVRGRHGNRNPYAAPGNIYRTRDGKWCTLAASTQSVFERLMRVIGRPELITDSRFTDNRARLANVELLDGIVADWFAAHDADMACALLDRHSVSAARVFDIKDIFEDAHVAETGSIVSVEDDELGTVRMQNVTPAFSRTPGRVASAGPSIGQHNLAIFGERLGLSPEEIATLSERGVI</sequence>
<dbReference type="EMBL" id="AMSI01000001">
    <property type="protein sequence ID" value="EKF44229.1"/>
    <property type="molecule type" value="Genomic_DNA"/>
</dbReference>
<keyword evidence="3" id="KW-1185">Reference proteome</keyword>
<dbReference type="SUPFAM" id="SSF89796">
    <property type="entry name" value="CoA-transferase family III (CaiB/BaiF)"/>
    <property type="match status" value="1"/>
</dbReference>
<dbReference type="PATRIC" id="fig|1231190.3.peg.162"/>
<dbReference type="Pfam" id="PF02515">
    <property type="entry name" value="CoA_transf_3"/>
    <property type="match status" value="1"/>
</dbReference>
<dbReference type="STRING" id="721133.SAMN05216176_102152"/>
<dbReference type="AlphaFoldDB" id="K2P296"/>
<name>K2P296_9HYPH</name>
<evidence type="ECO:0000256" key="1">
    <source>
        <dbReference type="ARBA" id="ARBA00022679"/>
    </source>
</evidence>
<dbReference type="GO" id="GO:0016740">
    <property type="term" value="F:transferase activity"/>
    <property type="evidence" value="ECO:0007669"/>
    <property type="project" value="UniProtKB-KW"/>
</dbReference>
<protein>
    <submittedName>
        <fullName evidence="2">CoA-transferase</fullName>
    </submittedName>
</protein>
<evidence type="ECO:0000313" key="3">
    <source>
        <dbReference type="Proteomes" id="UP000007374"/>
    </source>
</evidence>
<dbReference type="Proteomes" id="UP000007374">
    <property type="component" value="Unassembled WGS sequence"/>
</dbReference>
<dbReference type="InterPro" id="IPR044855">
    <property type="entry name" value="CoA-Trfase_III_dom3_sf"/>
</dbReference>
<proteinExistence type="predicted"/>
<dbReference type="OrthoDB" id="9806585at2"/>
<dbReference type="InterPro" id="IPR023606">
    <property type="entry name" value="CoA-Trfase_III_dom_1_sf"/>
</dbReference>
<dbReference type="Gene3D" id="3.30.1540.10">
    <property type="entry name" value="formyl-coa transferase, domain 3"/>
    <property type="match status" value="1"/>
</dbReference>
<comment type="caution">
    <text evidence="2">The sequence shown here is derived from an EMBL/GenBank/DDBJ whole genome shotgun (WGS) entry which is preliminary data.</text>
</comment>
<dbReference type="Gene3D" id="3.40.50.10540">
    <property type="entry name" value="Crotonobetainyl-coa:carnitine coa-transferase, domain 1"/>
    <property type="match status" value="1"/>
</dbReference>
<dbReference type="eggNOG" id="COG1804">
    <property type="taxonomic scope" value="Bacteria"/>
</dbReference>
<accession>K2P296</accession>
<dbReference type="RefSeq" id="WP_009449307.1">
    <property type="nucleotide sequence ID" value="NZ_AMSI01000001.1"/>
</dbReference>
<gene>
    <name evidence="2" type="ORF">NA8A_00765</name>
</gene>
<dbReference type="PANTHER" id="PTHR48228:SF6">
    <property type="entry name" value="L-CARNITINE COA-TRANSFERASE"/>
    <property type="match status" value="1"/>
</dbReference>
<reference evidence="2 3" key="1">
    <citation type="journal article" date="2012" name="J. Bacteriol.">
        <title>Genome Sequence of Nitratireductor indicus Type Strain C115.</title>
        <authorList>
            <person name="Lai Q."/>
            <person name="Li G."/>
            <person name="Yu Z."/>
            <person name="Shao Z."/>
        </authorList>
    </citation>
    <scope>NUCLEOTIDE SEQUENCE [LARGE SCALE GENOMIC DNA]</scope>
    <source>
        <strain evidence="2 3">C115</strain>
    </source>
</reference>